<comment type="caution">
    <text evidence="2">The sequence shown here is derived from an EMBL/GenBank/DDBJ whole genome shotgun (WGS) entry which is preliminary data.</text>
</comment>
<feature type="compositionally biased region" description="Basic and acidic residues" evidence="1">
    <location>
        <begin position="11"/>
        <end position="21"/>
    </location>
</feature>
<evidence type="ECO:0000313" key="2">
    <source>
        <dbReference type="EMBL" id="KAG0292886.1"/>
    </source>
</evidence>
<evidence type="ECO:0000313" key="3">
    <source>
        <dbReference type="Proteomes" id="UP001194696"/>
    </source>
</evidence>
<accession>A0ABQ7K7J1</accession>
<dbReference type="Proteomes" id="UP001194696">
    <property type="component" value="Unassembled WGS sequence"/>
</dbReference>
<sequence>MSHQASLGRRTYSDDAIDPHSHGHSHGQTSPSLLGTSIGNRSMTNVHSGLSKSWVLSPTEASPLSPEVLQIQAEGQRETGVGTETEISRPAVRVDAEEEENEREEEDASTPRPLARAILLDRPLT</sequence>
<keyword evidence="3" id="KW-1185">Reference proteome</keyword>
<dbReference type="EMBL" id="JAAAIM010000177">
    <property type="protein sequence ID" value="KAG0292886.1"/>
    <property type="molecule type" value="Genomic_DNA"/>
</dbReference>
<organism evidence="2 3">
    <name type="scientific">Linnemannia gamsii</name>
    <dbReference type="NCBI Taxonomy" id="64522"/>
    <lineage>
        <taxon>Eukaryota</taxon>
        <taxon>Fungi</taxon>
        <taxon>Fungi incertae sedis</taxon>
        <taxon>Mucoromycota</taxon>
        <taxon>Mortierellomycotina</taxon>
        <taxon>Mortierellomycetes</taxon>
        <taxon>Mortierellales</taxon>
        <taxon>Mortierellaceae</taxon>
        <taxon>Linnemannia</taxon>
    </lineage>
</organism>
<evidence type="ECO:0000256" key="1">
    <source>
        <dbReference type="SAM" id="MobiDB-lite"/>
    </source>
</evidence>
<reference evidence="2 3" key="1">
    <citation type="journal article" date="2020" name="Fungal Divers.">
        <title>Resolving the Mortierellaceae phylogeny through synthesis of multi-gene phylogenetics and phylogenomics.</title>
        <authorList>
            <person name="Vandepol N."/>
            <person name="Liber J."/>
            <person name="Desiro A."/>
            <person name="Na H."/>
            <person name="Kennedy M."/>
            <person name="Barry K."/>
            <person name="Grigoriev I.V."/>
            <person name="Miller A.N."/>
            <person name="O'Donnell K."/>
            <person name="Stajich J.E."/>
            <person name="Bonito G."/>
        </authorList>
    </citation>
    <scope>NUCLEOTIDE SEQUENCE [LARGE SCALE GENOMIC DNA]</scope>
    <source>
        <strain evidence="2 3">AD045</strain>
    </source>
</reference>
<protein>
    <submittedName>
        <fullName evidence="2">Uncharacterized protein</fullName>
    </submittedName>
</protein>
<feature type="region of interest" description="Disordered" evidence="1">
    <location>
        <begin position="1"/>
        <end position="125"/>
    </location>
</feature>
<name>A0ABQ7K7J1_9FUNG</name>
<feature type="compositionally biased region" description="Acidic residues" evidence="1">
    <location>
        <begin position="96"/>
        <end position="108"/>
    </location>
</feature>
<proteinExistence type="predicted"/>
<feature type="compositionally biased region" description="Polar residues" evidence="1">
    <location>
        <begin position="26"/>
        <end position="62"/>
    </location>
</feature>
<gene>
    <name evidence="2" type="ORF">BGZ96_003535</name>
</gene>